<dbReference type="InterPro" id="IPR051257">
    <property type="entry name" value="Diverse_CBS-Domain"/>
</dbReference>
<accession>A0AAN8ZIS5</accession>
<sequence length="302" mass="33121">MKAEKQPWVVWLVEEAMEAERPHGVELVNEMVMLAEKCLLFGLVLGMVMMVVQFGLWQAYELVLVADIQFGVGLKPEVVLVVGTRFLVPEMVMGVETRFLVLELGQAAPVLDLEDEIEAFEPELWQLSGYPTLNEMDRNKDAKNSPSSAILQRIPQACNFTVQGKGGPVRRFAISHDGGATPPPAIQHKGLGNTTVADVVMTKGDNTVGSWLWCRTKDTVYDAVKNMAENNVGSLAVLKPGCPKLIAGIVTEQEQVTVPSDANLLHAMQLMTNNHIQHVPLVDGRMIVSMISIVDVIRAVVD</sequence>
<feature type="domain" description="CBS" evidence="4">
    <location>
        <begin position="250"/>
        <end position="302"/>
    </location>
</feature>
<dbReference type="SMART" id="SM00116">
    <property type="entry name" value="CBS"/>
    <property type="match status" value="1"/>
</dbReference>
<organism evidence="5 6">
    <name type="scientific">Dillenia turbinata</name>
    <dbReference type="NCBI Taxonomy" id="194707"/>
    <lineage>
        <taxon>Eukaryota</taxon>
        <taxon>Viridiplantae</taxon>
        <taxon>Streptophyta</taxon>
        <taxon>Embryophyta</taxon>
        <taxon>Tracheophyta</taxon>
        <taxon>Spermatophyta</taxon>
        <taxon>Magnoliopsida</taxon>
        <taxon>eudicotyledons</taxon>
        <taxon>Gunneridae</taxon>
        <taxon>Pentapetalae</taxon>
        <taxon>Dilleniales</taxon>
        <taxon>Dilleniaceae</taxon>
        <taxon>Dillenia</taxon>
    </lineage>
</organism>
<dbReference type="AlphaFoldDB" id="A0AAN8ZIS5"/>
<evidence type="ECO:0000256" key="2">
    <source>
        <dbReference type="PROSITE-ProRule" id="PRU00703"/>
    </source>
</evidence>
<proteinExistence type="predicted"/>
<dbReference type="InterPro" id="IPR046342">
    <property type="entry name" value="CBS_dom_sf"/>
</dbReference>
<evidence type="ECO:0000313" key="5">
    <source>
        <dbReference type="EMBL" id="KAK6939481.1"/>
    </source>
</evidence>
<keyword evidence="1 2" id="KW-0129">CBS domain</keyword>
<feature type="transmembrane region" description="Helical" evidence="3">
    <location>
        <begin position="38"/>
        <end position="60"/>
    </location>
</feature>
<evidence type="ECO:0000313" key="6">
    <source>
        <dbReference type="Proteomes" id="UP001370490"/>
    </source>
</evidence>
<comment type="caution">
    <text evidence="5">The sequence shown here is derived from an EMBL/GenBank/DDBJ whole genome shotgun (WGS) entry which is preliminary data.</text>
</comment>
<dbReference type="Proteomes" id="UP001370490">
    <property type="component" value="Unassembled WGS sequence"/>
</dbReference>
<keyword evidence="3" id="KW-1133">Transmembrane helix</keyword>
<protein>
    <submittedName>
        <fullName evidence="5">CBS domain</fullName>
    </submittedName>
</protein>
<evidence type="ECO:0000256" key="3">
    <source>
        <dbReference type="SAM" id="Phobius"/>
    </source>
</evidence>
<evidence type="ECO:0000259" key="4">
    <source>
        <dbReference type="PROSITE" id="PS51371"/>
    </source>
</evidence>
<dbReference type="InterPro" id="IPR000644">
    <property type="entry name" value="CBS_dom"/>
</dbReference>
<dbReference type="PANTHER" id="PTHR43080:SF12">
    <property type="entry name" value="CYSTATHIONINE BETA-SYNTHASE (CBS) FAMILY PROTEIN"/>
    <property type="match status" value="1"/>
</dbReference>
<dbReference type="Pfam" id="PF00571">
    <property type="entry name" value="CBS"/>
    <property type="match status" value="2"/>
</dbReference>
<evidence type="ECO:0000256" key="1">
    <source>
        <dbReference type="ARBA" id="ARBA00023122"/>
    </source>
</evidence>
<keyword evidence="6" id="KW-1185">Reference proteome</keyword>
<dbReference type="PANTHER" id="PTHR43080">
    <property type="entry name" value="CBS DOMAIN-CONTAINING PROTEIN CBSX3, MITOCHONDRIAL"/>
    <property type="match status" value="1"/>
</dbReference>
<dbReference type="Gene3D" id="3.10.580.10">
    <property type="entry name" value="CBS-domain"/>
    <property type="match status" value="2"/>
</dbReference>
<dbReference type="PROSITE" id="PS51371">
    <property type="entry name" value="CBS"/>
    <property type="match status" value="1"/>
</dbReference>
<gene>
    <name evidence="5" type="ORF">RJ641_029012</name>
</gene>
<name>A0AAN8ZIS5_9MAGN</name>
<keyword evidence="3" id="KW-0472">Membrane</keyword>
<reference evidence="5 6" key="1">
    <citation type="submission" date="2023-12" db="EMBL/GenBank/DDBJ databases">
        <title>A high-quality genome assembly for Dillenia turbinata (Dilleniales).</title>
        <authorList>
            <person name="Chanderbali A."/>
        </authorList>
    </citation>
    <scope>NUCLEOTIDE SEQUENCE [LARGE SCALE GENOMIC DNA]</scope>
    <source>
        <strain evidence="5">LSX21</strain>
        <tissue evidence="5">Leaf</tissue>
    </source>
</reference>
<dbReference type="SUPFAM" id="SSF54631">
    <property type="entry name" value="CBS-domain pair"/>
    <property type="match status" value="1"/>
</dbReference>
<dbReference type="EMBL" id="JBAMMX010000005">
    <property type="protein sequence ID" value="KAK6939481.1"/>
    <property type="molecule type" value="Genomic_DNA"/>
</dbReference>
<keyword evidence="3" id="KW-0812">Transmembrane</keyword>